<accession>A0A6M2YSW2</accession>
<reference evidence="1 2" key="1">
    <citation type="journal article" date="2020" name="PLoS ONE">
        <title>Weirdo19ES is a novel singleton mycobacteriophage that selects for glycolipid deficient phage-resistant M. smegmatis mutants.</title>
        <authorList>
            <person name="Suarez C.A."/>
            <person name="Franceschelli J.J."/>
            <person name="Tasselli S.E."/>
            <person name="Morbidoni H.R."/>
        </authorList>
    </citation>
    <scope>NUCLEOTIDE SEQUENCE [LARGE SCALE GENOMIC DNA]</scope>
</reference>
<evidence type="ECO:0000313" key="2">
    <source>
        <dbReference type="Proteomes" id="UP000501191"/>
    </source>
</evidence>
<sequence length="118" mass="12715">MPSLPRFVDADEPATYMSGTGLVLKAEFSHTITVTCAACKNTRLRLKLLADTVLTTASCNALLTAHLDRLGWSRLRDGGADICPECAGTHVEVCEQCRQYGGGHARSCPTQRPRGLNP</sequence>
<keyword evidence="2" id="KW-1185">Reference proteome</keyword>
<dbReference type="RefSeq" id="YP_010050786.1">
    <property type="nucleotide sequence ID" value="NC_054433.1"/>
</dbReference>
<protein>
    <submittedName>
        <fullName evidence="1">Uncharacterized protein</fullName>
    </submittedName>
</protein>
<dbReference type="EMBL" id="MN103533">
    <property type="protein sequence ID" value="QEA10853.1"/>
    <property type="molecule type" value="Genomic_DNA"/>
</dbReference>
<dbReference type="GeneID" id="63911521"/>
<name>A0A6M2YSW2_9CAUD</name>
<organism evidence="1 2">
    <name type="scientific">Mycobacterium phage Weirdo19</name>
    <dbReference type="NCBI Taxonomy" id="2601610"/>
    <lineage>
        <taxon>Viruses</taxon>
        <taxon>Duplodnaviria</taxon>
        <taxon>Heunggongvirae</taxon>
        <taxon>Uroviricota</taxon>
        <taxon>Caudoviricetes</taxon>
        <taxon>Rosariovirus</taxon>
        <taxon>Rosariovirus Weirdo19ES</taxon>
    </lineage>
</organism>
<proteinExistence type="predicted"/>
<dbReference type="KEGG" id="vg:63911521"/>
<dbReference type="Proteomes" id="UP000501191">
    <property type="component" value="Segment"/>
</dbReference>
<evidence type="ECO:0000313" key="1">
    <source>
        <dbReference type="EMBL" id="QEA10853.1"/>
    </source>
</evidence>